<evidence type="ECO:0000256" key="2">
    <source>
        <dbReference type="ARBA" id="ARBA00023054"/>
    </source>
</evidence>
<proteinExistence type="inferred from homology"/>
<dbReference type="AlphaFoldDB" id="A0A6G0XF57"/>
<gene>
    <name evidence="3" type="ORF">Ae201684_005502</name>
</gene>
<comment type="similarity">
    <text evidence="1">Belongs to the OPA3 family.</text>
</comment>
<evidence type="ECO:0000256" key="1">
    <source>
        <dbReference type="ARBA" id="ARBA00007584"/>
    </source>
</evidence>
<comment type="caution">
    <text evidence="3">The sequence shown here is derived from an EMBL/GenBank/DDBJ whole genome shotgun (WGS) entry which is preliminary data.</text>
</comment>
<dbReference type="Proteomes" id="UP000481153">
    <property type="component" value="Unassembled WGS sequence"/>
</dbReference>
<evidence type="ECO:0000313" key="4">
    <source>
        <dbReference type="Proteomes" id="UP000481153"/>
    </source>
</evidence>
<dbReference type="VEuPathDB" id="FungiDB:AeMF1_003248"/>
<accession>A0A6G0XF57</accession>
<keyword evidence="2" id="KW-0175">Coiled coil</keyword>
<dbReference type="EMBL" id="VJMJ01000070">
    <property type="protein sequence ID" value="KAF0738893.1"/>
    <property type="molecule type" value="Genomic_DNA"/>
</dbReference>
<organism evidence="3 4">
    <name type="scientific">Aphanomyces euteiches</name>
    <dbReference type="NCBI Taxonomy" id="100861"/>
    <lineage>
        <taxon>Eukaryota</taxon>
        <taxon>Sar</taxon>
        <taxon>Stramenopiles</taxon>
        <taxon>Oomycota</taxon>
        <taxon>Saprolegniomycetes</taxon>
        <taxon>Saprolegniales</taxon>
        <taxon>Verrucalvaceae</taxon>
        <taxon>Aphanomyces</taxon>
    </lineage>
</organism>
<protein>
    <recommendedName>
        <fullName evidence="5">OPA3-like protein</fullName>
    </recommendedName>
</protein>
<dbReference type="GO" id="GO:0019216">
    <property type="term" value="P:regulation of lipid metabolic process"/>
    <property type="evidence" value="ECO:0007669"/>
    <property type="project" value="TreeGrafter"/>
</dbReference>
<name>A0A6G0XF57_9STRA</name>
<dbReference type="PANTHER" id="PTHR12499">
    <property type="entry name" value="OPTIC ATROPHY 3 PROTEIN OPA3"/>
    <property type="match status" value="1"/>
</dbReference>
<dbReference type="Pfam" id="PF07047">
    <property type="entry name" value="OPA3"/>
    <property type="match status" value="1"/>
</dbReference>
<evidence type="ECO:0000313" key="3">
    <source>
        <dbReference type="EMBL" id="KAF0738893.1"/>
    </source>
</evidence>
<evidence type="ECO:0008006" key="5">
    <source>
        <dbReference type="Google" id="ProtNLM"/>
    </source>
</evidence>
<keyword evidence="4" id="KW-1185">Reference proteome</keyword>
<reference evidence="3 4" key="1">
    <citation type="submission" date="2019-07" db="EMBL/GenBank/DDBJ databases">
        <title>Genomics analysis of Aphanomyces spp. identifies a new class of oomycete effector associated with host adaptation.</title>
        <authorList>
            <person name="Gaulin E."/>
        </authorList>
    </citation>
    <scope>NUCLEOTIDE SEQUENCE [LARGE SCALE GENOMIC DNA]</scope>
    <source>
        <strain evidence="3 4">ATCC 201684</strain>
    </source>
</reference>
<dbReference type="GO" id="GO:0005739">
    <property type="term" value="C:mitochondrion"/>
    <property type="evidence" value="ECO:0007669"/>
    <property type="project" value="TreeGrafter"/>
</dbReference>
<sequence>MPPMDKVGGMAIRALTKPIVTEMKQISKTQPWMKQTCEAVGNRVHRWTIVSSLSLRTNGKTAFKIKDLSSDDAFKKGAEFLGETFIFAVAVGVLTFDYTRSSAKAAQKEKAQLERDLDDFLDIDARFRRLESSMHRLQHSERDMHMALNNLSWDAIKA</sequence>
<dbReference type="PANTHER" id="PTHR12499:SF0">
    <property type="entry name" value="OPTIC ATROPHY 3 PROTEIN"/>
    <property type="match status" value="1"/>
</dbReference>
<dbReference type="InterPro" id="IPR010754">
    <property type="entry name" value="OPA3-like"/>
</dbReference>